<evidence type="ECO:0000259" key="1">
    <source>
        <dbReference type="PROSITE" id="PS51186"/>
    </source>
</evidence>
<dbReference type="Gene3D" id="3.40.630.30">
    <property type="match status" value="2"/>
</dbReference>
<dbReference type="SUPFAM" id="SSF55729">
    <property type="entry name" value="Acyl-CoA N-acyltransferases (Nat)"/>
    <property type="match status" value="2"/>
</dbReference>
<dbReference type="PROSITE" id="PS51186">
    <property type="entry name" value="GNAT"/>
    <property type="match status" value="2"/>
</dbReference>
<reference evidence="2 3" key="1">
    <citation type="submission" date="2021-01" db="EMBL/GenBank/DDBJ databases">
        <title>Carboxyliciviraga sp.nov., isolated from coastal sediments.</title>
        <authorList>
            <person name="Lu D."/>
            <person name="Zhang T."/>
        </authorList>
    </citation>
    <scope>NUCLEOTIDE SEQUENCE [LARGE SCALE GENOMIC DNA]</scope>
    <source>
        <strain evidence="2 3">N1Y132</strain>
    </source>
</reference>
<organism evidence="2 3">
    <name type="scientific">Carboxylicivirga marina</name>
    <dbReference type="NCBI Taxonomy" id="2800988"/>
    <lineage>
        <taxon>Bacteria</taxon>
        <taxon>Pseudomonadati</taxon>
        <taxon>Bacteroidota</taxon>
        <taxon>Bacteroidia</taxon>
        <taxon>Marinilabiliales</taxon>
        <taxon>Marinilabiliaceae</taxon>
        <taxon>Carboxylicivirga</taxon>
    </lineage>
</organism>
<dbReference type="Pfam" id="PF00583">
    <property type="entry name" value="Acetyltransf_1"/>
    <property type="match status" value="2"/>
</dbReference>
<proteinExistence type="predicted"/>
<feature type="domain" description="N-acetyltransferase" evidence="1">
    <location>
        <begin position="172"/>
        <end position="301"/>
    </location>
</feature>
<keyword evidence="3" id="KW-1185">Reference proteome</keyword>
<evidence type="ECO:0000313" key="3">
    <source>
        <dbReference type="Proteomes" id="UP000605676"/>
    </source>
</evidence>
<comment type="caution">
    <text evidence="2">The sequence shown here is derived from an EMBL/GenBank/DDBJ whole genome shotgun (WGS) entry which is preliminary data.</text>
</comment>
<evidence type="ECO:0000313" key="2">
    <source>
        <dbReference type="EMBL" id="MBK3516734.1"/>
    </source>
</evidence>
<dbReference type="RefSeq" id="WP_200463965.1">
    <property type="nucleotide sequence ID" value="NZ_JAENRR010000008.1"/>
</dbReference>
<dbReference type="Proteomes" id="UP000605676">
    <property type="component" value="Unassembled WGS sequence"/>
</dbReference>
<accession>A0ABS1HGG4</accession>
<dbReference type="InterPro" id="IPR016181">
    <property type="entry name" value="Acyl_CoA_acyltransferase"/>
</dbReference>
<dbReference type="InterPro" id="IPR000182">
    <property type="entry name" value="GNAT_dom"/>
</dbReference>
<sequence length="304" mass="34954">MNYPITLYSPKDLSRLSAFINANWQHDSISETVLREKLEGDPHWMPEATFICKDGDKIIGFMQGVIRDISETRYAYIKLMAVDEAYRRNGIASAMYEKLEAIFIEQKADVVRIYDVPLNYFMPGIDPRYTAALCWAMRKGFKRFGDTSNLLVDLNQNWDMSKKELALQANNIVVRRAKPDEEQAVLEFIKDEWLLWNNEVKMAFQDELPSIHIALLNGQVKAFSAHNANNKGTGWFGPMGTHPDLRGKGLGAILLKRCLQDMKEMGLSHSIIPWVGPIDFYSQIANALVDRVFWRYEKKLCSKH</sequence>
<feature type="domain" description="N-acetyltransferase" evidence="1">
    <location>
        <begin position="3"/>
        <end position="165"/>
    </location>
</feature>
<dbReference type="EMBL" id="JAENRR010000008">
    <property type="protein sequence ID" value="MBK3516734.1"/>
    <property type="molecule type" value="Genomic_DNA"/>
</dbReference>
<dbReference type="CDD" id="cd04301">
    <property type="entry name" value="NAT_SF"/>
    <property type="match status" value="2"/>
</dbReference>
<protein>
    <submittedName>
        <fullName evidence="2">GNAT family N-acetyltransferase</fullName>
    </submittedName>
</protein>
<dbReference type="PANTHER" id="PTHR43072">
    <property type="entry name" value="N-ACETYLTRANSFERASE"/>
    <property type="match status" value="1"/>
</dbReference>
<name>A0ABS1HGG4_9BACT</name>
<gene>
    <name evidence="2" type="ORF">JIV24_05220</name>
</gene>